<protein>
    <submittedName>
        <fullName evidence="1">Uncharacterized protein</fullName>
    </submittedName>
</protein>
<dbReference type="EMBL" id="JACGWK010000002">
    <property type="protein sequence ID" value="KAL0370664.1"/>
    <property type="molecule type" value="Genomic_DNA"/>
</dbReference>
<gene>
    <name evidence="1" type="ORF">Sangu_0384500</name>
</gene>
<sequence>MGGFPSRCALHLSTTEFLFSEFPTDGANDPGLLVGEFRCPPTLRPRMIVVLRKRNRSLGLAGMSQLKPSDA</sequence>
<comment type="caution">
    <text evidence="1">The sequence shown here is derived from an EMBL/GenBank/DDBJ whole genome shotgun (WGS) entry which is preliminary data.</text>
</comment>
<organism evidence="1">
    <name type="scientific">Sesamum angustifolium</name>
    <dbReference type="NCBI Taxonomy" id="2727405"/>
    <lineage>
        <taxon>Eukaryota</taxon>
        <taxon>Viridiplantae</taxon>
        <taxon>Streptophyta</taxon>
        <taxon>Embryophyta</taxon>
        <taxon>Tracheophyta</taxon>
        <taxon>Spermatophyta</taxon>
        <taxon>Magnoliopsida</taxon>
        <taxon>eudicotyledons</taxon>
        <taxon>Gunneridae</taxon>
        <taxon>Pentapetalae</taxon>
        <taxon>asterids</taxon>
        <taxon>lamiids</taxon>
        <taxon>Lamiales</taxon>
        <taxon>Pedaliaceae</taxon>
        <taxon>Sesamum</taxon>
    </lineage>
</organism>
<dbReference type="AlphaFoldDB" id="A0AAW2QS41"/>
<proteinExistence type="predicted"/>
<name>A0AAW2QS41_9LAMI</name>
<reference evidence="1" key="1">
    <citation type="submission" date="2020-06" db="EMBL/GenBank/DDBJ databases">
        <authorList>
            <person name="Li T."/>
            <person name="Hu X."/>
            <person name="Zhang T."/>
            <person name="Song X."/>
            <person name="Zhang H."/>
            <person name="Dai N."/>
            <person name="Sheng W."/>
            <person name="Hou X."/>
            <person name="Wei L."/>
        </authorList>
    </citation>
    <scope>NUCLEOTIDE SEQUENCE</scope>
    <source>
        <strain evidence="1">G01</strain>
        <tissue evidence="1">Leaf</tissue>
    </source>
</reference>
<accession>A0AAW2QS41</accession>
<reference evidence="1" key="2">
    <citation type="journal article" date="2024" name="Plant">
        <title>Genomic evolution and insights into agronomic trait innovations of Sesamum species.</title>
        <authorList>
            <person name="Miao H."/>
            <person name="Wang L."/>
            <person name="Qu L."/>
            <person name="Liu H."/>
            <person name="Sun Y."/>
            <person name="Le M."/>
            <person name="Wang Q."/>
            <person name="Wei S."/>
            <person name="Zheng Y."/>
            <person name="Lin W."/>
            <person name="Duan Y."/>
            <person name="Cao H."/>
            <person name="Xiong S."/>
            <person name="Wang X."/>
            <person name="Wei L."/>
            <person name="Li C."/>
            <person name="Ma Q."/>
            <person name="Ju M."/>
            <person name="Zhao R."/>
            <person name="Li G."/>
            <person name="Mu C."/>
            <person name="Tian Q."/>
            <person name="Mei H."/>
            <person name="Zhang T."/>
            <person name="Gao T."/>
            <person name="Zhang H."/>
        </authorList>
    </citation>
    <scope>NUCLEOTIDE SEQUENCE</scope>
    <source>
        <strain evidence="1">G01</strain>
    </source>
</reference>
<evidence type="ECO:0000313" key="1">
    <source>
        <dbReference type="EMBL" id="KAL0370664.1"/>
    </source>
</evidence>